<dbReference type="GO" id="GO:0016192">
    <property type="term" value="P:vesicle-mediated transport"/>
    <property type="evidence" value="ECO:0007669"/>
    <property type="project" value="InterPro"/>
</dbReference>
<gene>
    <name evidence="3" type="primary">RvY_18421-1</name>
    <name evidence="3" type="synonym">RvY_18421.1</name>
    <name evidence="3" type="ORF">RvY_18421</name>
</gene>
<dbReference type="Proteomes" id="UP000186922">
    <property type="component" value="Unassembled WGS sequence"/>
</dbReference>
<keyword evidence="2" id="KW-0472">Membrane</keyword>
<dbReference type="EMBL" id="BDGG01000019">
    <property type="protein sequence ID" value="GAV08776.1"/>
    <property type="molecule type" value="Genomic_DNA"/>
</dbReference>
<dbReference type="GO" id="GO:0016020">
    <property type="term" value="C:membrane"/>
    <property type="evidence" value="ECO:0007669"/>
    <property type="project" value="InterPro"/>
</dbReference>
<feature type="region of interest" description="Disordered" evidence="1">
    <location>
        <begin position="58"/>
        <end position="103"/>
    </location>
</feature>
<feature type="region of interest" description="Disordered" evidence="1">
    <location>
        <begin position="1"/>
        <end position="23"/>
    </location>
</feature>
<dbReference type="InterPro" id="IPR010989">
    <property type="entry name" value="SNARE"/>
</dbReference>
<protein>
    <submittedName>
        <fullName evidence="3">Uncharacterized protein</fullName>
    </submittedName>
</protein>
<accession>A0A1D1W649</accession>
<feature type="transmembrane region" description="Helical" evidence="2">
    <location>
        <begin position="332"/>
        <end position="353"/>
    </location>
</feature>
<proteinExistence type="predicted"/>
<evidence type="ECO:0000313" key="3">
    <source>
        <dbReference type="EMBL" id="GAV08776.1"/>
    </source>
</evidence>
<evidence type="ECO:0000256" key="2">
    <source>
        <dbReference type="SAM" id="Phobius"/>
    </source>
</evidence>
<reference evidence="3 4" key="1">
    <citation type="journal article" date="2016" name="Nat. Commun.">
        <title>Extremotolerant tardigrade genome and improved radiotolerance of human cultured cells by tardigrade-unique protein.</title>
        <authorList>
            <person name="Hashimoto T."/>
            <person name="Horikawa D.D."/>
            <person name="Saito Y."/>
            <person name="Kuwahara H."/>
            <person name="Kozuka-Hata H."/>
            <person name="Shin-I T."/>
            <person name="Minakuchi Y."/>
            <person name="Ohishi K."/>
            <person name="Motoyama A."/>
            <person name="Aizu T."/>
            <person name="Enomoto A."/>
            <person name="Kondo K."/>
            <person name="Tanaka S."/>
            <person name="Hara Y."/>
            <person name="Koshikawa S."/>
            <person name="Sagara H."/>
            <person name="Miura T."/>
            <person name="Yokobori S."/>
            <person name="Miyagawa K."/>
            <person name="Suzuki Y."/>
            <person name="Kubo T."/>
            <person name="Oyama M."/>
            <person name="Kohara Y."/>
            <person name="Fujiyama A."/>
            <person name="Arakawa K."/>
            <person name="Katayama T."/>
            <person name="Toyoda A."/>
            <person name="Kunieda T."/>
        </authorList>
    </citation>
    <scope>NUCLEOTIDE SEQUENCE [LARGE SCALE GENOMIC DNA]</scope>
    <source>
        <strain evidence="3 4">YOKOZUNA-1</strain>
    </source>
</reference>
<dbReference type="SUPFAM" id="SSF47661">
    <property type="entry name" value="t-snare proteins"/>
    <property type="match status" value="1"/>
</dbReference>
<sequence>MDRHVTFGPASTITHSHRKPRKDSVHALLLAVGENLKKDEKEGKTFEGRKKKLSAVLEDEEMVSTAPSQRPSVATVLEEEEARPMLTPPKASRRKSSTQAFLDSTESMDHTVKLLELRLKALEDFYARTAEGKTTDDDFVEGFLHYREQHDSIVREIQRLCGVVQDQIAEVKYEVQTAGETGILDMDAKVRQLEYKEFIARLTRLMEDFQRMEKNYHKWQSGLETVQASRRCSTVSDLRDHRKMSNANEMEGPLAETRDLGTSIRDVMKALESFAWLVESQADLLDRIDELGKYVPDLELPTGVAAKTEAEVRRDFQKTLEEHERRSNIKTLILFAFVGFAIFAVLTAVVILISDGRPDCGTFPSSRRKDCVNTTMVSNMTA</sequence>
<dbReference type="OrthoDB" id="10601891at2759"/>
<organism evidence="3 4">
    <name type="scientific">Ramazzottius varieornatus</name>
    <name type="common">Water bear</name>
    <name type="synonym">Tardigrade</name>
    <dbReference type="NCBI Taxonomy" id="947166"/>
    <lineage>
        <taxon>Eukaryota</taxon>
        <taxon>Metazoa</taxon>
        <taxon>Ecdysozoa</taxon>
        <taxon>Tardigrada</taxon>
        <taxon>Eutardigrada</taxon>
        <taxon>Parachela</taxon>
        <taxon>Hypsibioidea</taxon>
        <taxon>Ramazzottiidae</taxon>
        <taxon>Ramazzottius</taxon>
    </lineage>
</organism>
<name>A0A1D1W649_RAMVA</name>
<evidence type="ECO:0000313" key="4">
    <source>
        <dbReference type="Proteomes" id="UP000186922"/>
    </source>
</evidence>
<keyword evidence="4" id="KW-1185">Reference proteome</keyword>
<keyword evidence="2" id="KW-1133">Transmembrane helix</keyword>
<dbReference type="Gene3D" id="1.20.58.70">
    <property type="match status" value="1"/>
</dbReference>
<keyword evidence="2" id="KW-0812">Transmembrane</keyword>
<comment type="caution">
    <text evidence="3">The sequence shown here is derived from an EMBL/GenBank/DDBJ whole genome shotgun (WGS) entry which is preliminary data.</text>
</comment>
<evidence type="ECO:0000256" key="1">
    <source>
        <dbReference type="SAM" id="MobiDB-lite"/>
    </source>
</evidence>
<dbReference type="AlphaFoldDB" id="A0A1D1W649"/>